<organism evidence="2 3">
    <name type="scientific">Caenorhabditis nigoni</name>
    <dbReference type="NCBI Taxonomy" id="1611254"/>
    <lineage>
        <taxon>Eukaryota</taxon>
        <taxon>Metazoa</taxon>
        <taxon>Ecdysozoa</taxon>
        <taxon>Nematoda</taxon>
        <taxon>Chromadorea</taxon>
        <taxon>Rhabditida</taxon>
        <taxon>Rhabditina</taxon>
        <taxon>Rhabditomorpha</taxon>
        <taxon>Rhabditoidea</taxon>
        <taxon>Rhabditidae</taxon>
        <taxon>Peloderinae</taxon>
        <taxon>Caenorhabditis</taxon>
    </lineage>
</organism>
<dbReference type="OrthoDB" id="264603at2759"/>
<dbReference type="Pfam" id="PF00635">
    <property type="entry name" value="Motile_Sperm"/>
    <property type="match status" value="1"/>
</dbReference>
<evidence type="ECO:0000313" key="3">
    <source>
        <dbReference type="Proteomes" id="UP000230233"/>
    </source>
</evidence>
<proteinExistence type="predicted"/>
<dbReference type="FunFam" id="2.60.40.10:FF:002024">
    <property type="entry name" value="Sperm-specific class P protein 19"/>
    <property type="match status" value="1"/>
</dbReference>
<dbReference type="Gene3D" id="2.60.40.10">
    <property type="entry name" value="Immunoglobulins"/>
    <property type="match status" value="1"/>
</dbReference>
<evidence type="ECO:0000259" key="1">
    <source>
        <dbReference type="PROSITE" id="PS50202"/>
    </source>
</evidence>
<dbReference type="InterPro" id="IPR000535">
    <property type="entry name" value="MSP_dom"/>
</dbReference>
<keyword evidence="3" id="KW-1185">Reference proteome</keyword>
<name>A0A2G5V9I7_9PELO</name>
<dbReference type="InterPro" id="IPR008962">
    <property type="entry name" value="PapD-like_sf"/>
</dbReference>
<dbReference type="InterPro" id="IPR051774">
    <property type="entry name" value="Sperm-specific_class_P"/>
</dbReference>
<dbReference type="PANTHER" id="PTHR22947">
    <property type="entry name" value="MAJOR SPERM PROTEIN"/>
    <property type="match status" value="1"/>
</dbReference>
<gene>
    <name evidence="2" type="primary">Cnig_chr_II.g7385</name>
    <name evidence="2" type="ORF">B9Z55_007385</name>
</gene>
<dbReference type="AlphaFoldDB" id="A0A2G5V9I7"/>
<sequence length="108" mass="11390">MSLTVEPASCTIPANGGSSNLKILNSGTDKLIFKIKSSNNKDYRIQPVFGNVDPSESKEVTVIRLSGLPKEDKIVIHFDTAPVDASDASTAFATVTTAGTFTIPMSAT</sequence>
<comment type="caution">
    <text evidence="2">The sequence shown here is derived from an EMBL/GenBank/DDBJ whole genome shotgun (WGS) entry which is preliminary data.</text>
</comment>
<feature type="domain" description="MSP" evidence="1">
    <location>
        <begin position="2"/>
        <end position="108"/>
    </location>
</feature>
<evidence type="ECO:0000313" key="2">
    <source>
        <dbReference type="EMBL" id="PIC48402.1"/>
    </source>
</evidence>
<accession>A0A2G5V9I7</accession>
<dbReference type="Proteomes" id="UP000230233">
    <property type="component" value="Chromosome II"/>
</dbReference>
<dbReference type="PROSITE" id="PS50202">
    <property type="entry name" value="MSP"/>
    <property type="match status" value="1"/>
</dbReference>
<dbReference type="STRING" id="1611254.A0A2G5V9I7"/>
<protein>
    <recommendedName>
        <fullName evidence="1">MSP domain-containing protein</fullName>
    </recommendedName>
</protein>
<dbReference type="SUPFAM" id="SSF49354">
    <property type="entry name" value="PapD-like"/>
    <property type="match status" value="1"/>
</dbReference>
<dbReference type="InterPro" id="IPR013783">
    <property type="entry name" value="Ig-like_fold"/>
</dbReference>
<reference evidence="3" key="1">
    <citation type="submission" date="2017-10" db="EMBL/GenBank/DDBJ databases">
        <title>Rapid genome shrinkage in a self-fertile nematode reveals novel sperm competition proteins.</title>
        <authorList>
            <person name="Yin D."/>
            <person name="Schwarz E.M."/>
            <person name="Thomas C.G."/>
            <person name="Felde R.L."/>
            <person name="Korf I.F."/>
            <person name="Cutter A.D."/>
            <person name="Schartner C.M."/>
            <person name="Ralston E.J."/>
            <person name="Meyer B.J."/>
            <person name="Haag E.S."/>
        </authorList>
    </citation>
    <scope>NUCLEOTIDE SEQUENCE [LARGE SCALE GENOMIC DNA]</scope>
    <source>
        <strain evidence="3">JU1422</strain>
    </source>
</reference>
<dbReference type="PANTHER" id="PTHR22947:SF7">
    <property type="entry name" value="MSP DOMAIN-CONTAINING PROTEIN-RELATED"/>
    <property type="match status" value="1"/>
</dbReference>
<dbReference type="EMBL" id="PDUG01000002">
    <property type="protein sequence ID" value="PIC48402.1"/>
    <property type="molecule type" value="Genomic_DNA"/>
</dbReference>